<protein>
    <recommendedName>
        <fullName evidence="1">Trypsin-co-occurring domain-containing protein</fullName>
    </recommendedName>
</protein>
<evidence type="ECO:0000259" key="1">
    <source>
        <dbReference type="Pfam" id="PF19631"/>
    </source>
</evidence>
<sequence length="104" mass="11250">MADRQQALPTDGLGLADMLGGLRRELEDAQRRATEEELRFGIADVEVEATVQITRNATGRAGIQFWVVQAGGDYARGNATTHRIKLNLTLPPTTLISDEGDGAE</sequence>
<dbReference type="EMBL" id="CP032427">
    <property type="protein sequence ID" value="AYC36044.1"/>
    <property type="molecule type" value="Genomic_DNA"/>
</dbReference>
<dbReference type="KEGG" id="sge:DWG14_00252"/>
<name>A0AAI8KV02_9ACTN</name>
<proteinExistence type="predicted"/>
<dbReference type="GeneID" id="91279244"/>
<evidence type="ECO:0000313" key="2">
    <source>
        <dbReference type="EMBL" id="AYC36044.1"/>
    </source>
</evidence>
<feature type="domain" description="Trypsin-co-occurring" evidence="1">
    <location>
        <begin position="14"/>
        <end position="89"/>
    </location>
</feature>
<dbReference type="AlphaFoldDB" id="A0AAI8KV02"/>
<organism evidence="2 3">
    <name type="scientific">Streptomyces griseorubiginosus</name>
    <dbReference type="NCBI Taxonomy" id="67304"/>
    <lineage>
        <taxon>Bacteria</taxon>
        <taxon>Bacillati</taxon>
        <taxon>Actinomycetota</taxon>
        <taxon>Actinomycetes</taxon>
        <taxon>Kitasatosporales</taxon>
        <taxon>Streptomycetaceae</taxon>
        <taxon>Streptomyces</taxon>
    </lineage>
</organism>
<dbReference type="InterPro" id="IPR045608">
    <property type="entry name" value="Trypco2"/>
</dbReference>
<accession>A0AAI8KV02</accession>
<reference evidence="2 3" key="1">
    <citation type="submission" date="2018-09" db="EMBL/GenBank/DDBJ databases">
        <title>Production of Trimethoprim by Streptomyces sp. 3E-1.</title>
        <authorList>
            <person name="Kang H.J."/>
            <person name="Kim S.B."/>
        </authorList>
    </citation>
    <scope>NUCLEOTIDE SEQUENCE [LARGE SCALE GENOMIC DNA]</scope>
    <source>
        <strain evidence="2 3">3E-1</strain>
    </source>
</reference>
<dbReference type="Proteomes" id="UP000265765">
    <property type="component" value="Chromosome"/>
</dbReference>
<gene>
    <name evidence="2" type="ORF">DWG14_00252</name>
</gene>
<evidence type="ECO:0000313" key="3">
    <source>
        <dbReference type="Proteomes" id="UP000265765"/>
    </source>
</evidence>
<dbReference type="RefSeq" id="WP_063802898.1">
    <property type="nucleotide sequence ID" value="NZ_CP032427.1"/>
</dbReference>
<dbReference type="Pfam" id="PF19631">
    <property type="entry name" value="Trypco2"/>
    <property type="match status" value="1"/>
</dbReference>